<dbReference type="Proteomes" id="UP000005225">
    <property type="component" value="Unassembled WGS sequence"/>
</dbReference>
<protein>
    <submittedName>
        <fullName evidence="1">Uncharacterized protein</fullName>
    </submittedName>
</protein>
<evidence type="ECO:0000313" key="1">
    <source>
        <dbReference type="Ensembl" id="ENSOGAP00000021695.1"/>
    </source>
</evidence>
<reference evidence="1" key="2">
    <citation type="submission" date="2025-08" db="UniProtKB">
        <authorList>
            <consortium name="Ensembl"/>
        </authorList>
    </citation>
    <scope>IDENTIFICATION</scope>
</reference>
<reference evidence="2" key="1">
    <citation type="submission" date="2011-03" db="EMBL/GenBank/DDBJ databases">
        <title>Version 3 of the genome sequence of Otolemur garnettii (Bushbaby).</title>
        <authorList>
            <consortium name="The Broad Institute Genome Sequencing Platform"/>
            <person name="Di Palma F."/>
            <person name="Johnson J."/>
            <person name="Lander E.S."/>
            <person name="Lindblad-Toh K."/>
            <person name="Jaffe D.B."/>
            <person name="Gnerre S."/>
            <person name="MacCallum I."/>
            <person name="Przybylski D."/>
            <person name="Ribeiro F.J."/>
            <person name="Burton J.N."/>
            <person name="Walker B.J."/>
            <person name="Sharpe T."/>
            <person name="Hall G."/>
        </authorList>
    </citation>
    <scope>NUCLEOTIDE SEQUENCE [LARGE SCALE GENOMIC DNA]</scope>
</reference>
<keyword evidence="2" id="KW-1185">Reference proteome</keyword>
<dbReference type="HOGENOM" id="CLU_3429614_0_0_1"/>
<organism evidence="1 2">
    <name type="scientific">Otolemur garnettii</name>
    <name type="common">Small-eared galago</name>
    <name type="synonym">Garnett's greater bushbaby</name>
    <dbReference type="NCBI Taxonomy" id="30611"/>
    <lineage>
        <taxon>Eukaryota</taxon>
        <taxon>Metazoa</taxon>
        <taxon>Chordata</taxon>
        <taxon>Craniata</taxon>
        <taxon>Vertebrata</taxon>
        <taxon>Euteleostomi</taxon>
        <taxon>Mammalia</taxon>
        <taxon>Eutheria</taxon>
        <taxon>Euarchontoglires</taxon>
        <taxon>Primates</taxon>
        <taxon>Strepsirrhini</taxon>
        <taxon>Lorisiformes</taxon>
        <taxon>Galagidae</taxon>
        <taxon>Otolemur</taxon>
    </lineage>
</organism>
<name>H0Y002_OTOGA</name>
<dbReference type="Ensembl" id="ENSOGAT00000027544.1">
    <property type="protein sequence ID" value="ENSOGAP00000021695.1"/>
    <property type="gene ID" value="ENSOGAG00000033458.1"/>
</dbReference>
<reference evidence="1" key="3">
    <citation type="submission" date="2025-09" db="UniProtKB">
        <authorList>
            <consortium name="Ensembl"/>
        </authorList>
    </citation>
    <scope>IDENTIFICATION</scope>
</reference>
<sequence length="20" mass="2303">RPMLMTGAGQDSRDFWFCAL</sequence>
<dbReference type="AlphaFoldDB" id="H0Y002"/>
<proteinExistence type="predicted"/>
<evidence type="ECO:0000313" key="2">
    <source>
        <dbReference type="Proteomes" id="UP000005225"/>
    </source>
</evidence>
<dbReference type="EMBL" id="AAQR03083282">
    <property type="status" value="NOT_ANNOTATED_CDS"/>
    <property type="molecule type" value="Genomic_DNA"/>
</dbReference>
<accession>H0Y002</accession>
<dbReference type="InParanoid" id="H0Y002"/>